<evidence type="ECO:0000256" key="5">
    <source>
        <dbReference type="ARBA" id="ARBA00022842"/>
    </source>
</evidence>
<dbReference type="Gene3D" id="3.30.540.10">
    <property type="entry name" value="Fructose-1,6-Bisphosphatase, subunit A, domain 1"/>
    <property type="match status" value="1"/>
</dbReference>
<dbReference type="OrthoDB" id="9772456at2"/>
<dbReference type="InterPro" id="IPR020583">
    <property type="entry name" value="Inositol_monoP_metal-BS"/>
</dbReference>
<feature type="binding site" evidence="6">
    <location>
        <position position="150"/>
    </location>
    <ligand>
        <name>Mg(2+)</name>
        <dbReference type="ChEBI" id="CHEBI:18420"/>
        <label>1</label>
        <note>catalytic</note>
    </ligand>
</feature>
<evidence type="ECO:0000313" key="8">
    <source>
        <dbReference type="EMBL" id="TJZ54495.1"/>
    </source>
</evidence>
<dbReference type="GO" id="GO:0008934">
    <property type="term" value="F:inositol monophosphate 1-phosphatase activity"/>
    <property type="evidence" value="ECO:0007669"/>
    <property type="project" value="TreeGrafter"/>
</dbReference>
<evidence type="ECO:0000256" key="6">
    <source>
        <dbReference type="PIRSR" id="PIRSR600760-2"/>
    </source>
</evidence>
<dbReference type="GO" id="GO:0007165">
    <property type="term" value="P:signal transduction"/>
    <property type="evidence" value="ECO:0007669"/>
    <property type="project" value="TreeGrafter"/>
</dbReference>
<feature type="region of interest" description="Disordered" evidence="7">
    <location>
        <begin position="1"/>
        <end position="49"/>
    </location>
</feature>
<dbReference type="AlphaFoldDB" id="A0A4U0NJL3"/>
<keyword evidence="5 6" id="KW-0460">Magnesium</keyword>
<dbReference type="InterPro" id="IPR000760">
    <property type="entry name" value="Inositol_monophosphatase-like"/>
</dbReference>
<dbReference type="EC" id="3.1.3.25" evidence="2"/>
<dbReference type="RefSeq" id="WP_136740419.1">
    <property type="nucleotide sequence ID" value="NZ_SUMB01000004.1"/>
</dbReference>
<comment type="caution">
    <text evidence="8">The sequence shown here is derived from an EMBL/GenBank/DDBJ whole genome shotgun (WGS) entry which is preliminary data.</text>
</comment>
<name>A0A4U0NJL3_9ACTN</name>
<dbReference type="InterPro" id="IPR020550">
    <property type="entry name" value="Inositol_monophosphatase_CS"/>
</dbReference>
<keyword evidence="4" id="KW-0378">Hydrolase</keyword>
<evidence type="ECO:0000256" key="3">
    <source>
        <dbReference type="ARBA" id="ARBA00022723"/>
    </source>
</evidence>
<dbReference type="EMBL" id="SUMB01000004">
    <property type="protein sequence ID" value="TJZ54495.1"/>
    <property type="molecule type" value="Genomic_DNA"/>
</dbReference>
<protein>
    <recommendedName>
        <fullName evidence="2">inositol-phosphate phosphatase</fullName>
        <ecNumber evidence="2">3.1.3.25</ecNumber>
    </recommendedName>
</protein>
<evidence type="ECO:0000256" key="1">
    <source>
        <dbReference type="ARBA" id="ARBA00001033"/>
    </source>
</evidence>
<dbReference type="PRINTS" id="PR00377">
    <property type="entry name" value="IMPHPHTASES"/>
</dbReference>
<evidence type="ECO:0000256" key="2">
    <source>
        <dbReference type="ARBA" id="ARBA00013106"/>
    </source>
</evidence>
<gene>
    <name evidence="8" type="ORF">FCH28_15360</name>
</gene>
<comment type="catalytic activity">
    <reaction evidence="1">
        <text>a myo-inositol phosphate + H2O = myo-inositol + phosphate</text>
        <dbReference type="Rhea" id="RHEA:24056"/>
        <dbReference type="ChEBI" id="CHEBI:15377"/>
        <dbReference type="ChEBI" id="CHEBI:17268"/>
        <dbReference type="ChEBI" id="CHEBI:43474"/>
        <dbReference type="ChEBI" id="CHEBI:84139"/>
        <dbReference type="EC" id="3.1.3.25"/>
    </reaction>
</comment>
<accession>A0A4U0NJL3</accession>
<keyword evidence="3 6" id="KW-0479">Metal-binding</keyword>
<feature type="compositionally biased region" description="Low complexity" evidence="7">
    <location>
        <begin position="25"/>
        <end position="49"/>
    </location>
</feature>
<dbReference type="SUPFAM" id="SSF56655">
    <property type="entry name" value="Carbohydrate phosphatase"/>
    <property type="match status" value="1"/>
</dbReference>
<reference evidence="8 9" key="1">
    <citation type="submission" date="2019-04" db="EMBL/GenBank/DDBJ databases">
        <title>Streptomyces piniterrae sp. nov., a heliquinomycin-producing actinomycete isolated from rhizosphere soil of Pinus yunnanensis.</title>
        <authorList>
            <person name="Zhuang X."/>
            <person name="Zhao J."/>
        </authorList>
    </citation>
    <scope>NUCLEOTIDE SEQUENCE [LARGE SCALE GENOMIC DNA]</scope>
    <source>
        <strain evidence="9">jys28</strain>
    </source>
</reference>
<feature type="binding site" evidence="6">
    <location>
        <position position="272"/>
    </location>
    <ligand>
        <name>Mg(2+)</name>
        <dbReference type="ChEBI" id="CHEBI:18420"/>
        <label>1</label>
        <note>catalytic</note>
    </ligand>
</feature>
<dbReference type="PROSITE" id="PS00629">
    <property type="entry name" value="IMP_1"/>
    <property type="match status" value="1"/>
</dbReference>
<dbReference type="GO" id="GO:0046872">
    <property type="term" value="F:metal ion binding"/>
    <property type="evidence" value="ECO:0007669"/>
    <property type="project" value="UniProtKB-KW"/>
</dbReference>
<dbReference type="PANTHER" id="PTHR20854:SF4">
    <property type="entry name" value="INOSITOL-1-MONOPHOSPHATASE-RELATED"/>
    <property type="match status" value="1"/>
</dbReference>
<evidence type="ECO:0000256" key="7">
    <source>
        <dbReference type="SAM" id="MobiDB-lite"/>
    </source>
</evidence>
<feature type="compositionally biased region" description="Polar residues" evidence="7">
    <location>
        <begin position="7"/>
        <end position="17"/>
    </location>
</feature>
<comment type="cofactor">
    <cofactor evidence="6">
        <name>Mg(2+)</name>
        <dbReference type="ChEBI" id="CHEBI:18420"/>
    </cofactor>
</comment>
<dbReference type="PANTHER" id="PTHR20854">
    <property type="entry name" value="INOSITOL MONOPHOSPHATASE"/>
    <property type="match status" value="1"/>
</dbReference>
<keyword evidence="9" id="KW-1185">Reference proteome</keyword>
<evidence type="ECO:0000313" key="9">
    <source>
        <dbReference type="Proteomes" id="UP000308697"/>
    </source>
</evidence>
<dbReference type="Pfam" id="PF00459">
    <property type="entry name" value="Inositol_P"/>
    <property type="match status" value="1"/>
</dbReference>
<proteinExistence type="predicted"/>
<dbReference type="Proteomes" id="UP000308697">
    <property type="component" value="Unassembled WGS sequence"/>
</dbReference>
<feature type="binding site" evidence="6">
    <location>
        <position position="124"/>
    </location>
    <ligand>
        <name>Mg(2+)</name>
        <dbReference type="ChEBI" id="CHEBI:18420"/>
        <label>1</label>
        <note>catalytic</note>
    </ligand>
</feature>
<dbReference type="GO" id="GO:0006020">
    <property type="term" value="P:inositol metabolic process"/>
    <property type="evidence" value="ECO:0007669"/>
    <property type="project" value="TreeGrafter"/>
</dbReference>
<feature type="binding site" evidence="6">
    <location>
        <position position="147"/>
    </location>
    <ligand>
        <name>Mg(2+)</name>
        <dbReference type="ChEBI" id="CHEBI:18420"/>
        <label>1</label>
        <note>catalytic</note>
    </ligand>
</feature>
<evidence type="ECO:0000256" key="4">
    <source>
        <dbReference type="ARBA" id="ARBA00022801"/>
    </source>
</evidence>
<dbReference type="GO" id="GO:0046854">
    <property type="term" value="P:phosphatidylinositol phosphate biosynthetic process"/>
    <property type="evidence" value="ECO:0007669"/>
    <property type="project" value="InterPro"/>
</dbReference>
<sequence>MIDAFRTQDSGDTTNIADGTAVTLTTAPSGPAPGSATPDAAPQGPSAPDSSLLDLSVLDLAAVEAAVRKAAADEIMPRFQQLAAEDIVQKNGPHDLVTVADRLAEEHLTAALTALLPGSKVVGEEAVHADPKVLDALHGDAPVWIVDPVDGTRQFVHGDPGFATLVALAHHGEVLASWTYAPALDLMAVARRGAGAELNGVPLHTGSPAADAVLDVAISHFDFTSDDEKRVLAALDTNGVAPRPCGSAGLEYLHIARGEIDAIAFSWENAWDHAAGLLLVHEAGGASGTLAGQPFRIGGGNALPFTAARDAETARRILGLLAAAN</sequence>
<dbReference type="PROSITE" id="PS00630">
    <property type="entry name" value="IMP_2"/>
    <property type="match status" value="1"/>
</dbReference>
<organism evidence="8 9">
    <name type="scientific">Streptomyces piniterrae</name>
    <dbReference type="NCBI Taxonomy" id="2571125"/>
    <lineage>
        <taxon>Bacteria</taxon>
        <taxon>Bacillati</taxon>
        <taxon>Actinomycetota</taxon>
        <taxon>Actinomycetes</taxon>
        <taxon>Kitasatosporales</taxon>
        <taxon>Streptomycetaceae</taxon>
        <taxon>Streptomyces</taxon>
    </lineage>
</organism>
<dbReference type="Gene3D" id="3.40.190.80">
    <property type="match status" value="1"/>
</dbReference>